<dbReference type="GO" id="GO:1990904">
    <property type="term" value="C:ribonucleoprotein complex"/>
    <property type="evidence" value="ECO:0007669"/>
    <property type="project" value="TreeGrafter"/>
</dbReference>
<dbReference type="GO" id="GO:0005525">
    <property type="term" value="F:GTP binding"/>
    <property type="evidence" value="ECO:0007669"/>
    <property type="project" value="InterPro"/>
</dbReference>
<dbReference type="InterPro" id="IPR006298">
    <property type="entry name" value="BipA"/>
</dbReference>
<organism evidence="2 3">
    <name type="scientific">Coemansia spiralis</name>
    <dbReference type="NCBI Taxonomy" id="417178"/>
    <lineage>
        <taxon>Eukaryota</taxon>
        <taxon>Fungi</taxon>
        <taxon>Fungi incertae sedis</taxon>
        <taxon>Zoopagomycota</taxon>
        <taxon>Kickxellomycotina</taxon>
        <taxon>Kickxellomycetes</taxon>
        <taxon>Kickxellales</taxon>
        <taxon>Kickxellaceae</taxon>
        <taxon>Coemansia</taxon>
    </lineage>
</organism>
<dbReference type="InterPro" id="IPR031157">
    <property type="entry name" value="G_TR_CS"/>
</dbReference>
<dbReference type="NCBIfam" id="TIGR00231">
    <property type="entry name" value="small_GTP"/>
    <property type="match status" value="1"/>
</dbReference>
<gene>
    <name evidence="2" type="ORF">IWW39_005906</name>
</gene>
<dbReference type="GO" id="GO:0005829">
    <property type="term" value="C:cytosol"/>
    <property type="evidence" value="ECO:0007669"/>
    <property type="project" value="TreeGrafter"/>
</dbReference>
<dbReference type="InterPro" id="IPR047041">
    <property type="entry name" value="BipA_GTP-bd_dom"/>
</dbReference>
<dbReference type="InterPro" id="IPR000795">
    <property type="entry name" value="T_Tr_GTP-bd_dom"/>
</dbReference>
<dbReference type="PANTHER" id="PTHR42908:SF8">
    <property type="entry name" value="TR-TYPE G DOMAIN-CONTAINING PROTEIN"/>
    <property type="match status" value="1"/>
</dbReference>
<protein>
    <recommendedName>
        <fullName evidence="1">Tr-type G domain-containing protein</fullName>
    </recommendedName>
</protein>
<feature type="domain" description="Tr-type G" evidence="1">
    <location>
        <begin position="99"/>
        <end position="308"/>
    </location>
</feature>
<dbReference type="NCBIfam" id="TIGR01394">
    <property type="entry name" value="TypA_BipA"/>
    <property type="match status" value="1"/>
</dbReference>
<evidence type="ECO:0000259" key="1">
    <source>
        <dbReference type="PROSITE" id="PS51722"/>
    </source>
</evidence>
<dbReference type="PROSITE" id="PS00301">
    <property type="entry name" value="G_TR_1"/>
    <property type="match status" value="1"/>
</dbReference>
<evidence type="ECO:0000313" key="3">
    <source>
        <dbReference type="Proteomes" id="UP001151516"/>
    </source>
</evidence>
<reference evidence="2" key="1">
    <citation type="submission" date="2022-07" db="EMBL/GenBank/DDBJ databases">
        <title>Phylogenomic reconstructions and comparative analyses of Kickxellomycotina fungi.</title>
        <authorList>
            <person name="Reynolds N.K."/>
            <person name="Stajich J.E."/>
            <person name="Barry K."/>
            <person name="Grigoriev I.V."/>
            <person name="Crous P."/>
            <person name="Smith M.E."/>
        </authorList>
    </citation>
    <scope>NUCLEOTIDE SEQUENCE</scope>
    <source>
        <strain evidence="2">CBS 109367</strain>
    </source>
</reference>
<keyword evidence="3" id="KW-1185">Reference proteome</keyword>
<dbReference type="InterPro" id="IPR035647">
    <property type="entry name" value="EFG_III/V"/>
</dbReference>
<dbReference type="Pfam" id="PF00679">
    <property type="entry name" value="EFG_C"/>
    <property type="match status" value="1"/>
</dbReference>
<dbReference type="Proteomes" id="UP001151516">
    <property type="component" value="Unassembled WGS sequence"/>
</dbReference>
<dbReference type="Gene3D" id="2.40.30.10">
    <property type="entry name" value="Translation factors"/>
    <property type="match status" value="1"/>
</dbReference>
<dbReference type="FunFam" id="3.30.70.240:FF:000002">
    <property type="entry name" value="GTP-binding protein TypA"/>
    <property type="match status" value="1"/>
</dbReference>
<dbReference type="InterPro" id="IPR042116">
    <property type="entry name" value="TypA/BipA_C"/>
</dbReference>
<dbReference type="CDD" id="cd03710">
    <property type="entry name" value="BipA_TypA_C"/>
    <property type="match status" value="1"/>
</dbReference>
<dbReference type="InterPro" id="IPR005225">
    <property type="entry name" value="Small_GTP-bd"/>
</dbReference>
<dbReference type="InterPro" id="IPR047042">
    <property type="entry name" value="BipA_II"/>
</dbReference>
<dbReference type="InterPro" id="IPR048876">
    <property type="entry name" value="BipA_C"/>
</dbReference>
<dbReference type="EMBL" id="JANBTX010000384">
    <property type="protein sequence ID" value="KAJ2682641.1"/>
    <property type="molecule type" value="Genomic_DNA"/>
</dbReference>
<dbReference type="FunFam" id="3.40.50.300:FF:000055">
    <property type="entry name" value="GTP-binding protein TypA"/>
    <property type="match status" value="1"/>
</dbReference>
<dbReference type="InterPro" id="IPR035651">
    <property type="entry name" value="BipA_V"/>
</dbReference>
<dbReference type="Gene3D" id="2.40.50.250">
    <property type="entry name" value="bipa protein"/>
    <property type="match status" value="1"/>
</dbReference>
<dbReference type="SUPFAM" id="SSF50447">
    <property type="entry name" value="Translation proteins"/>
    <property type="match status" value="1"/>
</dbReference>
<dbReference type="Gene3D" id="3.30.70.870">
    <property type="entry name" value="Elongation Factor G (Translational Gtpase), domain 3"/>
    <property type="match status" value="1"/>
</dbReference>
<proteinExistence type="predicted"/>
<dbReference type="SUPFAM" id="SSF52540">
    <property type="entry name" value="P-loop containing nucleoside triphosphate hydrolases"/>
    <property type="match status" value="1"/>
</dbReference>
<dbReference type="CDD" id="cd16263">
    <property type="entry name" value="BipA_III"/>
    <property type="match status" value="1"/>
</dbReference>
<evidence type="ECO:0000313" key="2">
    <source>
        <dbReference type="EMBL" id="KAJ2682641.1"/>
    </source>
</evidence>
<dbReference type="Gene3D" id="3.30.70.240">
    <property type="match status" value="1"/>
</dbReference>
<dbReference type="PROSITE" id="PS51722">
    <property type="entry name" value="G_TR_2"/>
    <property type="match status" value="1"/>
</dbReference>
<dbReference type="Pfam" id="PF03144">
    <property type="entry name" value="GTP_EFTU_D2"/>
    <property type="match status" value="1"/>
</dbReference>
<dbReference type="InterPro" id="IPR009000">
    <property type="entry name" value="Transl_B-barrel_sf"/>
</dbReference>
<dbReference type="CDD" id="cd03691">
    <property type="entry name" value="BipA_TypA_II"/>
    <property type="match status" value="1"/>
</dbReference>
<dbReference type="InterPro" id="IPR004161">
    <property type="entry name" value="EFTu-like_2"/>
</dbReference>
<dbReference type="PANTHER" id="PTHR42908">
    <property type="entry name" value="TRANSLATION ELONGATION FACTOR-RELATED"/>
    <property type="match status" value="1"/>
</dbReference>
<dbReference type="FunFam" id="3.30.70.870:FF:000003">
    <property type="entry name" value="GTP-binding protein TypA"/>
    <property type="match status" value="1"/>
</dbReference>
<dbReference type="Pfam" id="PF00009">
    <property type="entry name" value="GTP_EFTU"/>
    <property type="match status" value="1"/>
</dbReference>
<comment type="caution">
    <text evidence="2">The sequence shown here is derived from an EMBL/GenBank/DDBJ whole genome shotgun (WGS) entry which is preliminary data.</text>
</comment>
<dbReference type="Gene3D" id="3.40.50.300">
    <property type="entry name" value="P-loop containing nucleotide triphosphate hydrolases"/>
    <property type="match status" value="1"/>
</dbReference>
<dbReference type="GO" id="GO:0003924">
    <property type="term" value="F:GTPase activity"/>
    <property type="evidence" value="ECO:0007669"/>
    <property type="project" value="InterPro"/>
</dbReference>
<dbReference type="InterPro" id="IPR000640">
    <property type="entry name" value="EFG_V-like"/>
</dbReference>
<dbReference type="AlphaFoldDB" id="A0A9W8GG60"/>
<dbReference type="CDD" id="cd01891">
    <property type="entry name" value="TypA_BipA"/>
    <property type="match status" value="1"/>
</dbReference>
<dbReference type="OrthoDB" id="364892at2759"/>
<sequence length="728" mass="78542">MQASIRISGRRVSRLASAKLAAGKSGSRSLSLCASAISRANYPTKAGLLSGRHLALPPTRAFGSRSYSASTASAASSTGAGPASDANSTVDLGDMIPMDRIRNIGIIAHVDHGKTTLVDCLLKQSGALSGSSAMQETRVMDSNALEKERGITILSKVTSLVYNGHRINIVDTPGHADFGGEVERILSMVDSVVLVVDATEGPMAQTKFVLTKALSRGLTPLVVLNKVDRPTSRPDEVDSELLELFMALGASDEQTTYELMYASAKEGWCSKDLDQVATYVDAASKGQKASGTMSPLLDAIIANVPPPKGERAGAPFSMLVTQLEANPYLGKCALGRITSGTVRVGDRIRVLEPGTSNVKEDGKVTKLFLRSGVQQIEMAQAGAGDVVAISGVPSVSVNSTIAGPDVSQALEFIPVDPPTISVTFSVNDSPLAGREGSQLTSGMIRDRLRREAEINVALQVVDDGKSEAMEVRGRGELQLSVLIETMRREGFELSVTPPRVLFKKSPENPRQILEPFEEITIDVDHESSGVVIEKLTKRKGELKNFSDLADKARMVFHIPTRGLLGYASEFKNDTHGTGVMNHAFLRYDEYAGVFEKSRKASMVCMSLGTATSYALNTIEPRGRLFVRNSDEVYPGMVVGELSKDGNDLDVNPTKAKQLTNIRAAGKDETIRLTPVKPWTLEEVIAYVNPDEAIEVTPTQIRLRKQILDSTKRKQLSRRRVSDVDELLE</sequence>
<dbReference type="InterPro" id="IPR027417">
    <property type="entry name" value="P-loop_NTPase"/>
</dbReference>
<dbReference type="PRINTS" id="PR00315">
    <property type="entry name" value="ELONGATNFCT"/>
</dbReference>
<dbReference type="InterPro" id="IPR047043">
    <property type="entry name" value="BipA_III"/>
</dbReference>
<dbReference type="SUPFAM" id="SSF54980">
    <property type="entry name" value="EF-G C-terminal domain-like"/>
    <property type="match status" value="2"/>
</dbReference>
<accession>A0A9W8GG60</accession>
<dbReference type="Pfam" id="PF21018">
    <property type="entry name" value="BipA_C"/>
    <property type="match status" value="1"/>
</dbReference>
<name>A0A9W8GG60_9FUNG</name>
<dbReference type="SMART" id="SM00838">
    <property type="entry name" value="EFG_C"/>
    <property type="match status" value="1"/>
</dbReference>